<protein>
    <submittedName>
        <fullName evidence="2">Uncharacterized protein</fullName>
    </submittedName>
</protein>
<reference evidence="2 3" key="1">
    <citation type="journal article" date="2018" name="Evol. Lett.">
        <title>Horizontal gene cluster transfer increased hallucinogenic mushroom diversity.</title>
        <authorList>
            <person name="Reynolds H.T."/>
            <person name="Vijayakumar V."/>
            <person name="Gluck-Thaler E."/>
            <person name="Korotkin H.B."/>
            <person name="Matheny P.B."/>
            <person name="Slot J.C."/>
        </authorList>
    </citation>
    <scope>NUCLEOTIDE SEQUENCE [LARGE SCALE GENOMIC DNA]</scope>
    <source>
        <strain evidence="2 3">2629</strain>
    </source>
</reference>
<keyword evidence="3" id="KW-1185">Reference proteome</keyword>
<evidence type="ECO:0000256" key="1">
    <source>
        <dbReference type="SAM" id="MobiDB-lite"/>
    </source>
</evidence>
<name>A0A409YQ24_9AGAR</name>
<organism evidence="2 3">
    <name type="scientific">Panaeolus cyanescens</name>
    <dbReference type="NCBI Taxonomy" id="181874"/>
    <lineage>
        <taxon>Eukaryota</taxon>
        <taxon>Fungi</taxon>
        <taxon>Dikarya</taxon>
        <taxon>Basidiomycota</taxon>
        <taxon>Agaricomycotina</taxon>
        <taxon>Agaricomycetes</taxon>
        <taxon>Agaricomycetidae</taxon>
        <taxon>Agaricales</taxon>
        <taxon>Agaricineae</taxon>
        <taxon>Galeropsidaceae</taxon>
        <taxon>Panaeolus</taxon>
    </lineage>
</organism>
<evidence type="ECO:0000313" key="2">
    <source>
        <dbReference type="EMBL" id="PPR05100.1"/>
    </source>
</evidence>
<dbReference type="OrthoDB" id="2874131at2759"/>
<dbReference type="Proteomes" id="UP000284842">
    <property type="component" value="Unassembled WGS sequence"/>
</dbReference>
<comment type="caution">
    <text evidence="2">The sequence shown here is derived from an EMBL/GenBank/DDBJ whole genome shotgun (WGS) entry which is preliminary data.</text>
</comment>
<dbReference type="EMBL" id="NHTK01000846">
    <property type="protein sequence ID" value="PPR05100.1"/>
    <property type="molecule type" value="Genomic_DNA"/>
</dbReference>
<sequence length="532" mass="61301">MSVTQSYSILSDPFPTSRDDPIIPFSTKPGIPQNGVGLITYLEDQHHLSYYLSYNHHEVMIQTPKTIEGVDDRNKDAVFVHWLEVIQSVLNTVQWEKSNRAVLIKSKKRGYVVESMRPVTRFRLETYASLPFQMPPCPPWAPMIPDEEIVYTVYGERQASERRGIWKGHRLDIHYAWDDYSYYTLNRTMWSHRMLEGRTPQVLAGVVGHIKNSAGNIIGIATEANEGRAITCSDEDRAKVYEAVAAIQNWGFIYSPCLENKFMIIDDGSVRFTEVHCLLYIPDRVTRERKAEKTHWAALDELFFELQNPFWGRYGWFRFPPSRLTTDPRHHRYIPPPISPERPMGGIFFMTPFFHEFYHPLWPGYELNHAKLRPVIPEHEWMYIIREVRKKEPLYKRYVLGVINAEDDVLEEMSIIPSYLFRCNAAALTSGSTGHSTDLASNASADLIMTGYHPSDQRMFVGDFDSDGRPLHRSLSSSRHIKGKRSLGHHSGSEDGHSSPGQLRRRSQRSSPPSFHPYLAPSRTTRQVDSGF</sequence>
<dbReference type="AlphaFoldDB" id="A0A409YQ24"/>
<proteinExistence type="predicted"/>
<accession>A0A409YQ24</accession>
<dbReference type="InParanoid" id="A0A409YQ24"/>
<feature type="compositionally biased region" description="Basic residues" evidence="1">
    <location>
        <begin position="479"/>
        <end position="488"/>
    </location>
</feature>
<feature type="region of interest" description="Disordered" evidence="1">
    <location>
        <begin position="471"/>
        <end position="532"/>
    </location>
</feature>
<evidence type="ECO:0000313" key="3">
    <source>
        <dbReference type="Proteomes" id="UP000284842"/>
    </source>
</evidence>
<feature type="compositionally biased region" description="Polar residues" evidence="1">
    <location>
        <begin position="522"/>
        <end position="532"/>
    </location>
</feature>
<gene>
    <name evidence="2" type="ORF">CVT24_010087</name>
</gene>